<evidence type="ECO:0000256" key="2">
    <source>
        <dbReference type="ARBA" id="ARBA00022692"/>
    </source>
</evidence>
<dbReference type="InterPro" id="IPR029776">
    <property type="entry name" value="TMEM179B"/>
</dbReference>
<protein>
    <recommendedName>
        <fullName evidence="10">Transmembrane protein 179B</fullName>
    </recommendedName>
</protein>
<sequence length="226" mass="24810">MALAWIERAELLLYAAAFICGIISATSLTVGQGEFGGQCILYGTASYNDTGKAFYISGFSSFSLCYFVSAISVLIALYCFSIVLYWVYASCVDDIKRGSIWLNISLVVSSLVLFFLLVSACILRVGMDALCDSILKTKQVESCPQAESEPWEAPADGSRFYANLHNAEASAWANWVFWIIILVLLIIQRRRESSSGSSTFRPLAASDPEWATGETDAIFGSRPQRP</sequence>
<evidence type="ECO:0000256" key="6">
    <source>
        <dbReference type="SAM" id="MobiDB-lite"/>
    </source>
</evidence>
<evidence type="ECO:0000256" key="7">
    <source>
        <dbReference type="SAM" id="Phobius"/>
    </source>
</evidence>
<organism evidence="8 9">
    <name type="scientific">Pleurodeles waltl</name>
    <name type="common">Iberian ribbed newt</name>
    <dbReference type="NCBI Taxonomy" id="8319"/>
    <lineage>
        <taxon>Eukaryota</taxon>
        <taxon>Metazoa</taxon>
        <taxon>Chordata</taxon>
        <taxon>Craniata</taxon>
        <taxon>Vertebrata</taxon>
        <taxon>Euteleostomi</taxon>
        <taxon>Amphibia</taxon>
        <taxon>Batrachia</taxon>
        <taxon>Caudata</taxon>
        <taxon>Salamandroidea</taxon>
        <taxon>Salamandridae</taxon>
        <taxon>Pleurodelinae</taxon>
        <taxon>Pleurodeles</taxon>
    </lineage>
</organism>
<comment type="similarity">
    <text evidence="5">Belongs to the TMEM179 family.</text>
</comment>
<dbReference type="PANTHER" id="PTHR31056">
    <property type="entry name" value="TRANSMEMBRANE PROTEIN 179B"/>
    <property type="match status" value="1"/>
</dbReference>
<feature type="transmembrane region" description="Helical" evidence="7">
    <location>
        <begin position="169"/>
        <end position="187"/>
    </location>
</feature>
<keyword evidence="2 7" id="KW-0812">Transmembrane</keyword>
<name>A0AAV7MWN3_PLEWA</name>
<feature type="transmembrane region" description="Helical" evidence="7">
    <location>
        <begin position="100"/>
        <end position="125"/>
    </location>
</feature>
<dbReference type="PANTHER" id="PTHR31056:SF1">
    <property type="entry name" value="TRANSMEMBRANE PROTEIN 179B"/>
    <property type="match status" value="1"/>
</dbReference>
<gene>
    <name evidence="8" type="ORF">NDU88_005548</name>
</gene>
<dbReference type="Pfam" id="PF26158">
    <property type="entry name" value="Claudin_TMEM179-179B"/>
    <property type="match status" value="1"/>
</dbReference>
<keyword evidence="9" id="KW-1185">Reference proteome</keyword>
<keyword evidence="4 7" id="KW-0472">Membrane</keyword>
<comment type="caution">
    <text evidence="8">The sequence shown here is derived from an EMBL/GenBank/DDBJ whole genome shotgun (WGS) entry which is preliminary data.</text>
</comment>
<evidence type="ECO:0008006" key="10">
    <source>
        <dbReference type="Google" id="ProtNLM"/>
    </source>
</evidence>
<dbReference type="AlphaFoldDB" id="A0AAV7MWN3"/>
<evidence type="ECO:0000256" key="1">
    <source>
        <dbReference type="ARBA" id="ARBA00004141"/>
    </source>
</evidence>
<feature type="region of interest" description="Disordered" evidence="6">
    <location>
        <begin position="196"/>
        <end position="226"/>
    </location>
</feature>
<reference evidence="8" key="1">
    <citation type="journal article" date="2022" name="bioRxiv">
        <title>Sequencing and chromosome-scale assembly of the giantPleurodeles waltlgenome.</title>
        <authorList>
            <person name="Brown T."/>
            <person name="Elewa A."/>
            <person name="Iarovenko S."/>
            <person name="Subramanian E."/>
            <person name="Araus A.J."/>
            <person name="Petzold A."/>
            <person name="Susuki M."/>
            <person name="Suzuki K.-i.T."/>
            <person name="Hayashi T."/>
            <person name="Toyoda A."/>
            <person name="Oliveira C."/>
            <person name="Osipova E."/>
            <person name="Leigh N.D."/>
            <person name="Simon A."/>
            <person name="Yun M.H."/>
        </authorList>
    </citation>
    <scope>NUCLEOTIDE SEQUENCE</scope>
    <source>
        <strain evidence="8">20211129_DDA</strain>
        <tissue evidence="8">Liver</tissue>
    </source>
</reference>
<dbReference type="EMBL" id="JANPWB010000013">
    <property type="protein sequence ID" value="KAJ1108166.1"/>
    <property type="molecule type" value="Genomic_DNA"/>
</dbReference>
<proteinExistence type="inferred from homology"/>
<evidence type="ECO:0000313" key="9">
    <source>
        <dbReference type="Proteomes" id="UP001066276"/>
    </source>
</evidence>
<accession>A0AAV7MWN3</accession>
<dbReference type="Proteomes" id="UP001066276">
    <property type="component" value="Chromosome 9"/>
</dbReference>
<feature type="transmembrane region" description="Helical" evidence="7">
    <location>
        <begin position="66"/>
        <end position="88"/>
    </location>
</feature>
<evidence type="ECO:0000313" key="8">
    <source>
        <dbReference type="EMBL" id="KAJ1108166.1"/>
    </source>
</evidence>
<evidence type="ECO:0000256" key="3">
    <source>
        <dbReference type="ARBA" id="ARBA00022989"/>
    </source>
</evidence>
<evidence type="ECO:0000256" key="5">
    <source>
        <dbReference type="ARBA" id="ARBA00093776"/>
    </source>
</evidence>
<dbReference type="InterPro" id="IPR059010">
    <property type="entry name" value="TMEM179-179B"/>
</dbReference>
<feature type="transmembrane region" description="Helical" evidence="7">
    <location>
        <begin position="12"/>
        <end position="31"/>
    </location>
</feature>
<keyword evidence="3 7" id="KW-1133">Transmembrane helix</keyword>
<comment type="subcellular location">
    <subcellularLocation>
        <location evidence="1">Membrane</location>
        <topology evidence="1">Multi-pass membrane protein</topology>
    </subcellularLocation>
</comment>
<evidence type="ECO:0000256" key="4">
    <source>
        <dbReference type="ARBA" id="ARBA00023136"/>
    </source>
</evidence>